<dbReference type="Gene3D" id="1.10.8.140">
    <property type="entry name" value="PDCD5-like"/>
    <property type="match status" value="1"/>
</dbReference>
<dbReference type="GO" id="GO:0003677">
    <property type="term" value="F:DNA binding"/>
    <property type="evidence" value="ECO:0007669"/>
    <property type="project" value="UniProtKB-UniRule"/>
</dbReference>
<dbReference type="PATRIC" id="fig|1838285.3.peg.777"/>
<protein>
    <recommendedName>
        <fullName evidence="3">DNA-binding protein SCAL_000768</fullName>
    </recommendedName>
</protein>
<dbReference type="InterPro" id="IPR022889">
    <property type="entry name" value="DNA_bind_arc"/>
</dbReference>
<dbReference type="NCBIfam" id="NF003268">
    <property type="entry name" value="PRK04239.1"/>
    <property type="match status" value="1"/>
</dbReference>
<dbReference type="Proteomes" id="UP000186940">
    <property type="component" value="Unassembled WGS sequence"/>
</dbReference>
<keyword evidence="5" id="KW-1185">Reference proteome</keyword>
<organism evidence="4 5">
    <name type="scientific">Candidatus Syntropharchaeum caldarium</name>
    <dbReference type="NCBI Taxonomy" id="1838285"/>
    <lineage>
        <taxon>Archaea</taxon>
        <taxon>Methanobacteriati</taxon>
        <taxon>Methanobacteriota</taxon>
        <taxon>Stenosarchaea group</taxon>
        <taxon>Methanomicrobia</taxon>
        <taxon>Methanosarcinales</taxon>
        <taxon>ANME-2 cluster</taxon>
        <taxon>Candidatus Syntropharchaeum</taxon>
    </lineage>
</organism>
<evidence type="ECO:0000256" key="3">
    <source>
        <dbReference type="HAMAP-Rule" id="MF_00026"/>
    </source>
</evidence>
<dbReference type="EMBL" id="LYOS01000002">
    <property type="protein sequence ID" value="OFV68128.1"/>
    <property type="molecule type" value="Genomic_DNA"/>
</dbReference>
<dbReference type="InterPro" id="IPR002836">
    <property type="entry name" value="PDCD5-like"/>
</dbReference>
<dbReference type="PANTHER" id="PTHR10840">
    <property type="entry name" value="PROGRAMMED CELL DEATH PROTEIN 5"/>
    <property type="match status" value="1"/>
</dbReference>
<dbReference type="Pfam" id="PF01984">
    <property type="entry name" value="dsDNA_bind"/>
    <property type="match status" value="1"/>
</dbReference>
<dbReference type="STRING" id="1838285.SCAL_000768"/>
<reference evidence="4" key="1">
    <citation type="submission" date="2016-05" db="EMBL/GenBank/DDBJ databases">
        <title>Microbial consortia oxidize butane by reversing methanogenesis.</title>
        <authorList>
            <person name="Laso-Perez R."/>
            <person name="Richter M."/>
            <person name="Wegener G."/>
            <person name="Musat F."/>
        </authorList>
    </citation>
    <scope>NUCLEOTIDE SEQUENCE [LARGE SCALE GENOMIC DNA]</scope>
    <source>
        <strain evidence="4">BOX2</strain>
    </source>
</reference>
<evidence type="ECO:0000256" key="2">
    <source>
        <dbReference type="ARBA" id="ARBA00023125"/>
    </source>
</evidence>
<comment type="caution">
    <text evidence="4">The sequence shown here is derived from an EMBL/GenBank/DDBJ whole genome shotgun (WGS) entry which is preliminary data.</text>
</comment>
<dbReference type="GO" id="GO:0005829">
    <property type="term" value="C:cytosol"/>
    <property type="evidence" value="ECO:0007669"/>
    <property type="project" value="TreeGrafter"/>
</dbReference>
<dbReference type="InterPro" id="IPR036883">
    <property type="entry name" value="PDCD5-like_sf"/>
</dbReference>
<evidence type="ECO:0000313" key="5">
    <source>
        <dbReference type="Proteomes" id="UP000186940"/>
    </source>
</evidence>
<name>A0A1F2PA52_9EURY</name>
<keyword evidence="2 3" id="KW-0238">DNA-binding</keyword>
<dbReference type="PIRSF" id="PIRSF015730">
    <property type="entry name" value="TFAR19"/>
    <property type="match status" value="1"/>
</dbReference>
<dbReference type="PANTHER" id="PTHR10840:SF0">
    <property type="entry name" value="PROGRAMMED CELL DEATH PROTEIN 5"/>
    <property type="match status" value="1"/>
</dbReference>
<comment type="similarity">
    <text evidence="1 3">Belongs to the PDCD5 family.</text>
</comment>
<gene>
    <name evidence="4" type="ORF">SCAL_000768</name>
</gene>
<dbReference type="SUPFAM" id="SSF46950">
    <property type="entry name" value="Double-stranded DNA-binding domain"/>
    <property type="match status" value="1"/>
</dbReference>
<accession>A0A1F2PA52</accession>
<sequence>MVDDELELLRQKRMQELAQQQAAGMREEEARQEIEAQKQAILRQILTPEARKRLNSLKMAKPEFVEQVELQLITLAQSGRIKSPVTDEQLKAVLAQLTPKKRDIKIRRI</sequence>
<dbReference type="HAMAP" id="MF_00026">
    <property type="entry name" value="dsDNA_bind"/>
    <property type="match status" value="1"/>
</dbReference>
<evidence type="ECO:0000256" key="1">
    <source>
        <dbReference type="ARBA" id="ARBA00010490"/>
    </source>
</evidence>
<dbReference type="AlphaFoldDB" id="A0A1F2PA52"/>
<proteinExistence type="inferred from homology"/>
<evidence type="ECO:0000313" key="4">
    <source>
        <dbReference type="EMBL" id="OFV68128.1"/>
    </source>
</evidence>